<name>A0A9W6BER5_9CHLO</name>
<feature type="region of interest" description="Disordered" evidence="1">
    <location>
        <begin position="2379"/>
        <end position="2426"/>
    </location>
</feature>
<feature type="transmembrane region" description="Helical" evidence="2">
    <location>
        <begin position="155"/>
        <end position="175"/>
    </location>
</feature>
<feature type="compositionally biased region" description="Gly residues" evidence="1">
    <location>
        <begin position="876"/>
        <end position="887"/>
    </location>
</feature>
<comment type="caution">
    <text evidence="3">The sequence shown here is derived from an EMBL/GenBank/DDBJ whole genome shotgun (WGS) entry which is preliminary data.</text>
</comment>
<feature type="transmembrane region" description="Helical" evidence="2">
    <location>
        <begin position="422"/>
        <end position="446"/>
    </location>
</feature>
<feature type="region of interest" description="Disordered" evidence="1">
    <location>
        <begin position="2075"/>
        <end position="2125"/>
    </location>
</feature>
<feature type="compositionally biased region" description="Gly residues" evidence="1">
    <location>
        <begin position="1432"/>
        <end position="1443"/>
    </location>
</feature>
<keyword evidence="2" id="KW-0472">Membrane</keyword>
<feature type="region of interest" description="Disordered" evidence="1">
    <location>
        <begin position="1303"/>
        <end position="1405"/>
    </location>
</feature>
<feature type="transmembrane region" description="Helical" evidence="2">
    <location>
        <begin position="48"/>
        <end position="72"/>
    </location>
</feature>
<feature type="compositionally biased region" description="Low complexity" evidence="1">
    <location>
        <begin position="1334"/>
        <end position="1345"/>
    </location>
</feature>
<feature type="transmembrane region" description="Helical" evidence="2">
    <location>
        <begin position="122"/>
        <end position="143"/>
    </location>
</feature>
<dbReference type="EMBL" id="BRXU01000004">
    <property type="protein sequence ID" value="GLC50739.1"/>
    <property type="molecule type" value="Genomic_DNA"/>
</dbReference>
<evidence type="ECO:0000256" key="1">
    <source>
        <dbReference type="SAM" id="MobiDB-lite"/>
    </source>
</evidence>
<feature type="region of interest" description="Disordered" evidence="1">
    <location>
        <begin position="1985"/>
        <end position="2060"/>
    </location>
</feature>
<accession>A0A9W6BER5</accession>
<feature type="transmembrane region" description="Helical" evidence="2">
    <location>
        <begin position="273"/>
        <end position="298"/>
    </location>
</feature>
<proteinExistence type="predicted"/>
<feature type="compositionally biased region" description="Low complexity" evidence="1">
    <location>
        <begin position="2101"/>
        <end position="2112"/>
    </location>
</feature>
<feature type="compositionally biased region" description="Low complexity" evidence="1">
    <location>
        <begin position="1383"/>
        <end position="1392"/>
    </location>
</feature>
<dbReference type="OrthoDB" id="553403at2759"/>
<feature type="region of interest" description="Disordered" evidence="1">
    <location>
        <begin position="820"/>
        <end position="887"/>
    </location>
</feature>
<reference evidence="3 4" key="1">
    <citation type="journal article" date="2023" name="Commun. Biol.">
        <title>Reorganization of the ancestral sex-determining regions during the evolution of trioecy in Pleodorina starrii.</title>
        <authorList>
            <person name="Takahashi K."/>
            <person name="Suzuki S."/>
            <person name="Kawai-Toyooka H."/>
            <person name="Yamamoto K."/>
            <person name="Hamaji T."/>
            <person name="Ootsuki R."/>
            <person name="Yamaguchi H."/>
            <person name="Kawachi M."/>
            <person name="Higashiyama T."/>
            <person name="Nozaki H."/>
        </authorList>
    </citation>
    <scope>NUCLEOTIDE SEQUENCE [LARGE SCALE GENOMIC DNA]</scope>
    <source>
        <strain evidence="3 4">NIES-4479</strain>
    </source>
</reference>
<gene>
    <name evidence="3" type="primary">PLEST008653</name>
    <name evidence="3" type="ORF">PLESTB_000426700</name>
</gene>
<feature type="compositionally biased region" description="Low complexity" evidence="1">
    <location>
        <begin position="1444"/>
        <end position="1464"/>
    </location>
</feature>
<feature type="compositionally biased region" description="Basic and acidic residues" evidence="1">
    <location>
        <begin position="2010"/>
        <end position="2019"/>
    </location>
</feature>
<feature type="transmembrane region" description="Helical" evidence="2">
    <location>
        <begin position="519"/>
        <end position="536"/>
    </location>
</feature>
<keyword evidence="2" id="KW-0812">Transmembrane</keyword>
<feature type="compositionally biased region" description="Low complexity" evidence="1">
    <location>
        <begin position="2049"/>
        <end position="2060"/>
    </location>
</feature>
<feature type="transmembrane region" description="Helical" evidence="2">
    <location>
        <begin position="310"/>
        <end position="330"/>
    </location>
</feature>
<organism evidence="3 4">
    <name type="scientific">Pleodorina starrii</name>
    <dbReference type="NCBI Taxonomy" id="330485"/>
    <lineage>
        <taxon>Eukaryota</taxon>
        <taxon>Viridiplantae</taxon>
        <taxon>Chlorophyta</taxon>
        <taxon>core chlorophytes</taxon>
        <taxon>Chlorophyceae</taxon>
        <taxon>CS clade</taxon>
        <taxon>Chlamydomonadales</taxon>
        <taxon>Volvocaceae</taxon>
        <taxon>Pleodorina</taxon>
    </lineage>
</organism>
<evidence type="ECO:0000256" key="2">
    <source>
        <dbReference type="SAM" id="Phobius"/>
    </source>
</evidence>
<feature type="region of interest" description="Disordered" evidence="1">
    <location>
        <begin position="1541"/>
        <end position="1560"/>
    </location>
</feature>
<feature type="region of interest" description="Disordered" evidence="1">
    <location>
        <begin position="1846"/>
        <end position="1950"/>
    </location>
</feature>
<feature type="transmembrane region" description="Helical" evidence="2">
    <location>
        <begin position="479"/>
        <end position="499"/>
    </location>
</feature>
<feature type="transmembrane region" description="Helical" evidence="2">
    <location>
        <begin position="93"/>
        <end position="116"/>
    </location>
</feature>
<keyword evidence="2" id="KW-1133">Transmembrane helix</keyword>
<feature type="compositionally biased region" description="Low complexity" evidence="1">
    <location>
        <begin position="2379"/>
        <end position="2399"/>
    </location>
</feature>
<feature type="compositionally biased region" description="Polar residues" evidence="1">
    <location>
        <begin position="573"/>
        <end position="588"/>
    </location>
</feature>
<feature type="compositionally biased region" description="Gly residues" evidence="1">
    <location>
        <begin position="1720"/>
        <end position="1730"/>
    </location>
</feature>
<feature type="region of interest" description="Disordered" evidence="1">
    <location>
        <begin position="1420"/>
        <end position="1467"/>
    </location>
</feature>
<keyword evidence="4" id="KW-1185">Reference proteome</keyword>
<feature type="transmembrane region" description="Helical" evidence="2">
    <location>
        <begin position="181"/>
        <end position="202"/>
    </location>
</feature>
<feature type="region of interest" description="Disordered" evidence="1">
    <location>
        <begin position="1717"/>
        <end position="1738"/>
    </location>
</feature>
<feature type="compositionally biased region" description="Low complexity" evidence="1">
    <location>
        <begin position="849"/>
        <end position="859"/>
    </location>
</feature>
<feature type="region of interest" description="Disordered" evidence="1">
    <location>
        <begin position="570"/>
        <end position="649"/>
    </location>
</feature>
<feature type="compositionally biased region" description="Pro residues" evidence="1">
    <location>
        <begin position="1362"/>
        <end position="1382"/>
    </location>
</feature>
<evidence type="ECO:0000313" key="4">
    <source>
        <dbReference type="Proteomes" id="UP001165080"/>
    </source>
</evidence>
<feature type="compositionally biased region" description="Low complexity" evidence="1">
    <location>
        <begin position="623"/>
        <end position="634"/>
    </location>
</feature>
<feature type="region of interest" description="Disordered" evidence="1">
    <location>
        <begin position="666"/>
        <end position="689"/>
    </location>
</feature>
<protein>
    <submittedName>
        <fullName evidence="3">Uncharacterized protein</fullName>
    </submittedName>
</protein>
<dbReference type="Proteomes" id="UP001165080">
    <property type="component" value="Unassembled WGS sequence"/>
</dbReference>
<feature type="transmembrane region" description="Helical" evidence="2">
    <location>
        <begin position="392"/>
        <end position="415"/>
    </location>
</feature>
<sequence length="2460" mass="241952">MMDSTKPGRRSPLCSQRLTAARLLYLGLQVHRLEAIVVHVDAECLSTAGLSALILGIILGFGSHIASIALLAREHMPAAGTGRVSRVRRRWMDLARGPALWAQPLVVPLSMAGLVLELLSGAPSAALVHGRLLAVLLLLSIALQRDPLWEALPQLGAALALDFAAFLAAALTGRYDTPQAVLQHLLSATAAAMAVIALTPLYNRLMPPPPPPDPRSQQQRQRHGWMRKGALAAEFVDPAALEKPLAVLPQDVFQCAERHLLPTYRQKLFCERLASALLVLTGAAWGPAAPGLAAAAAAAASLPPVLRARAAAALLAAGTASMLLLLNGLLAQLPGRLYGEYSGPINSIVTGLHVLGQMAHVAAFSPRQRSRALLVRMMAALTANLVGNEDPWFAFLVQLLTLLGLVTALDAWLWWGPPAPSAAAAAAAVSAGPFTGAPATLLAWLVPSLHTRSSSLVGRCAAAVAARGGPGGSLLGRSAAAGLLLPTLCYAVVAATGAAVHRSWSRGKYLQYYRLYRRFYLPASYGGACVTAPMPYHEVLQLRDGPPAAAAAGTATADSGSSASTAMLVIQSPRRQPSTDASQRSLTSRGDDSSGRHRPPTRRSVSLNTFVGMGGQVSGSTARLPGPSSGQGQSLRGGGAGASPLSSTASERIEAAATAAAGLKPAEAGGGAAGAAGRRPSIHVSGTGAGAASPFTAGAAPALEQKASARGSGGGAVALVGGEHGVAAAAAAARGDGAAGGPDGSRPILEFDEADVISGKINVTRQLSKLAAMGGGGGGMMMGTRDMDRFVQSLGSSSGTTSSAVAAHAGGMVGLGGFGAAGPGSGPGPSHVHGQHLPARNAPPRRSSDISYMYSSTSRPHAIRPTLSGPPNEPLTGGGGGIGGSGGGGSFLESVAASLASEDLAASASGGASGGGAAAVASGGGGGGGYDLRTGGQHQRVNRLRGVPARASSDLAAGRRSLYLPASPLHPQHPQGPQPQHTPHGPPQAPHLQQPPGGGGLLQHRLPRRSPSDVSHLGPNYNRGTRSLAGNPGAQPPPPPASSRYGAGSVLSPPGAIRTSSAAAAAAGGNFAAHQAHAAAAAALGVPAAGAHGHGGGASGLRSASFNVAKSPRAAAAAAAAAAAGRGFVAERRGPSRQSSSRQYTGMIDSTGLMLLGQNLITIGGSSGGPNHLILSSFHSPNVSGMNAVSGLSAAAVAPSHRAGRDAPAGGGAAAAAGLSGESALGREALSHLDGTGGLDGDPFGTVVSSLEPVRGLRANRGIAEGGGVAATPAAAVALAGPGPGAESSAAAAAPVPAGGAEAASARRKAAGEDADVGRGAAHTPPAQPPAPQQPSRLSSPSSLAPSPPWHQQRRRQQQEEPAPPAPPSPPPPQQQQPPPLLLPLHGQLEPSPLDALGRLDSEPQLGGSLSFRRVVESGWLPAGPSTDDDGGGGGGAAAGGADAGSTVTSGPGPSSAAGADASSIRSKTLRVSWSDMEARASGGSTGTDTLLTTASEASKVSTAGTDPASASASGGTAAVAAAATAPTAAAAVAASGQAGRGAAVGGSSRLLQRPRPFRVGPSIQPAQFEMYGGAPTAAGDGPAGSGEASDTSMVVEMEQMRAARELAAMWTSSSVGEVSSQMVPSTQSSLAVGAAAAFAAGALGARPSELPVAAPLAAAASDGSGGAAGGGGRILSAVQEVLELPEAMPASELPERRCGTRQRRLSQVISPGPLLAAATGGGGGGGGSRPGSRAVQHPSSHLQLQQRLGGLHLAAAAAAAAGAAAGAAGVSTSDDSPPAILSGSAAVAALAAQMSHTVAGGSVSSVAGAGSTAMSFDNWATADDLAAMLLGPAGGGAAGASDLSGPYSAAGSSAKRPLAFQPGRPPALQAPQLPPSTSPLPTVAAAAAAAAGAPGQAGLPPPPPSPQEQQQHPPSGSGVAALAPRVPARTPSLLGPGNDGSGRGGGGGGSGYTARGGAAGAAGGRADIAVVLDHIAGAPRYAAQMQLPSGSPPSQDPLWPSQPQVAWGDADRDRDRVMPLRSPSVPNMGARGARGLNPGSVRRTSSMGKSRLGSMSSASSGTLGFLNTTAGLSASPIPGTATPSAGQLHMQPPPQPHQPSPHQLQQHSFQPRPRRHPQLRAPLSPRTAAVAAAAAAAAGRISTPQLPLRASTLSQVPDGDLAGPAGTGSAFASRAGGWEDSDPLDSYAHLPPMRASQTQLALAMPASSLRGSVVGRGGGAVVSGPGGVGGGGGPAAGVGGAGMMGLARGLAAAGATVSGPVGWAADMQRQQQRLRRVPFRRSSLDERLFKQVVTARLLNTPSAAAAVAAAARNRGRRRSVSSLTSLEYIPSRLSQDGKALRAAAQAGVTGTAAVAPAAGPALVTGGGAATGAASSPAPLAAAAAGPPSLGRSRSLSLPQETHIRDRVCGPALGRGLSPAPTPMENHRASVAGSVATAVTASSTSLQSFADVALGGVNYY</sequence>
<feature type="compositionally biased region" description="Low complexity" evidence="1">
    <location>
        <begin position="1908"/>
        <end position="1919"/>
    </location>
</feature>
<feature type="compositionally biased region" description="Gly residues" evidence="1">
    <location>
        <begin position="1938"/>
        <end position="1950"/>
    </location>
</feature>
<evidence type="ECO:0000313" key="3">
    <source>
        <dbReference type="EMBL" id="GLC50739.1"/>
    </source>
</evidence>
<feature type="compositionally biased region" description="Low complexity" evidence="1">
    <location>
        <begin position="969"/>
        <end position="983"/>
    </location>
</feature>
<feature type="region of interest" description="Disordered" evidence="1">
    <location>
        <begin position="965"/>
        <end position="1052"/>
    </location>
</feature>
<feature type="compositionally biased region" description="Low complexity" evidence="1">
    <location>
        <begin position="1880"/>
        <end position="1899"/>
    </location>
</feature>